<feature type="domain" description="Protein export membrane protein SecD/SecF C-terminal" evidence="12">
    <location>
        <begin position="336"/>
        <end position="501"/>
    </location>
</feature>
<evidence type="ECO:0000256" key="3">
    <source>
        <dbReference type="ARBA" id="ARBA00022475"/>
    </source>
</evidence>
<keyword evidence="16" id="KW-1185">Reference proteome</keyword>
<dbReference type="InterPro" id="IPR055344">
    <property type="entry name" value="SecD_SecF_C_bact"/>
</dbReference>
<gene>
    <name evidence="10" type="primary">secD</name>
    <name evidence="15" type="ORF">VZ95_12235</name>
</gene>
<evidence type="ECO:0000256" key="9">
    <source>
        <dbReference type="ARBA" id="ARBA00023136"/>
    </source>
</evidence>
<feature type="domain" description="SecDF P1 head subdomain" evidence="14">
    <location>
        <begin position="221"/>
        <end position="333"/>
    </location>
</feature>
<feature type="domain" description="Protein translocase subunit SecDF P1" evidence="13">
    <location>
        <begin position="149"/>
        <end position="207"/>
    </location>
</feature>
<evidence type="ECO:0000313" key="15">
    <source>
        <dbReference type="EMBL" id="KJV09317.1"/>
    </source>
</evidence>
<dbReference type="Proteomes" id="UP000033774">
    <property type="component" value="Unassembled WGS sequence"/>
</dbReference>
<dbReference type="Pfam" id="PF07549">
    <property type="entry name" value="Sec_GG"/>
    <property type="match status" value="1"/>
</dbReference>
<keyword evidence="4" id="KW-0997">Cell inner membrane</keyword>
<organism evidence="15 16">
    <name type="scientific">Elstera litoralis</name>
    <dbReference type="NCBI Taxonomy" id="552518"/>
    <lineage>
        <taxon>Bacteria</taxon>
        <taxon>Pseudomonadati</taxon>
        <taxon>Pseudomonadota</taxon>
        <taxon>Alphaproteobacteria</taxon>
        <taxon>Rhodospirillales</taxon>
        <taxon>Rhodospirillaceae</taxon>
        <taxon>Elstera</taxon>
    </lineage>
</organism>
<dbReference type="GO" id="GO:0015450">
    <property type="term" value="F:protein-transporting ATPase activity"/>
    <property type="evidence" value="ECO:0007669"/>
    <property type="project" value="InterPro"/>
</dbReference>
<comment type="similarity">
    <text evidence="10">Belongs to the SecD/SecF family. SecD subfamily.</text>
</comment>
<dbReference type="FunFam" id="1.20.1640.10:FF:000004">
    <property type="entry name" value="Protein translocase subunit SecD"/>
    <property type="match status" value="1"/>
</dbReference>
<keyword evidence="9 10" id="KW-0472">Membrane</keyword>
<evidence type="ECO:0000313" key="16">
    <source>
        <dbReference type="Proteomes" id="UP000033774"/>
    </source>
</evidence>
<keyword evidence="7 10" id="KW-1133">Transmembrane helix</keyword>
<dbReference type="AlphaFoldDB" id="A0A0F3IRR8"/>
<dbReference type="GO" id="GO:0043952">
    <property type="term" value="P:protein transport by the Sec complex"/>
    <property type="evidence" value="ECO:0007669"/>
    <property type="project" value="UniProtKB-UniRule"/>
</dbReference>
<dbReference type="Gene3D" id="1.20.1640.10">
    <property type="entry name" value="Multidrug efflux transporter AcrB transmembrane domain"/>
    <property type="match status" value="1"/>
</dbReference>
<dbReference type="PANTHER" id="PTHR30081">
    <property type="entry name" value="PROTEIN-EXPORT MEMBRANE PROTEIN SEC"/>
    <property type="match status" value="1"/>
</dbReference>
<dbReference type="InterPro" id="IPR048634">
    <property type="entry name" value="SecD_SecF_C"/>
</dbReference>
<dbReference type="GO" id="GO:0065002">
    <property type="term" value="P:intracellular protein transmembrane transport"/>
    <property type="evidence" value="ECO:0007669"/>
    <property type="project" value="UniProtKB-UniRule"/>
</dbReference>
<keyword evidence="6 10" id="KW-0653">Protein transport</keyword>
<evidence type="ECO:0000256" key="2">
    <source>
        <dbReference type="ARBA" id="ARBA00022448"/>
    </source>
</evidence>
<keyword evidence="8 10" id="KW-0811">Translocation</keyword>
<dbReference type="OrthoDB" id="9805019at2"/>
<evidence type="ECO:0000259" key="12">
    <source>
        <dbReference type="Pfam" id="PF02355"/>
    </source>
</evidence>
<feature type="transmembrane region" description="Helical" evidence="10">
    <location>
        <begin position="379"/>
        <end position="399"/>
    </location>
</feature>
<dbReference type="RefSeq" id="WP_045776096.1">
    <property type="nucleotide sequence ID" value="NZ_LAJY01000305.1"/>
</dbReference>
<dbReference type="Pfam" id="PF22599">
    <property type="entry name" value="SecDF_P1_head"/>
    <property type="match status" value="1"/>
</dbReference>
<dbReference type="InterPro" id="IPR022813">
    <property type="entry name" value="SecD/SecF_arch_bac"/>
</dbReference>
<evidence type="ECO:0000256" key="5">
    <source>
        <dbReference type="ARBA" id="ARBA00022692"/>
    </source>
</evidence>
<dbReference type="EMBL" id="LAJY01000305">
    <property type="protein sequence ID" value="KJV09317.1"/>
    <property type="molecule type" value="Genomic_DNA"/>
</dbReference>
<keyword evidence="5 10" id="KW-0812">Transmembrane</keyword>
<evidence type="ECO:0000256" key="6">
    <source>
        <dbReference type="ARBA" id="ARBA00022927"/>
    </source>
</evidence>
<evidence type="ECO:0000256" key="4">
    <source>
        <dbReference type="ARBA" id="ARBA00022519"/>
    </source>
</evidence>
<sequence length="516" mass="55416">MYFARWKVWTIWIVTILSLLIAAPNLVSEATLQTLPSYVPARQVSLGLDLQGGSHLLLQVDLAAVERDRMANLVDSIRGDLRREQIAFTGIAQDGAQITLKLNDGVDPNAARRALEISDPDLNVAIAADGVVTLTLKQAAIIAKRNAALQQSIEIIRRRVDETGTKEPRIQQQGTDRILVQLPGVREPDRIKALIGTTAKLSFRMVNPDASPTGRPPVGSEVLPSERGEQAPAYVVNKRVMVSGENLVDAQPSFQEGQPVVSFRFDSVGARRFADATTENVGKPFAIVLDNKVISAPVIREPITGGRGIISGNFTTQSASDLSVLLRAGALPAPLKIIEERTVGPDLGADAIKAGLYSVLGGLVMIMIYMIVSYGTFGIFAVIALVLNLVMTIAALSLLQATLTLPGIAGMLIAVGLAVDANILINERIREETKLGRSAIASIDSGFKRAFATIIDANLTTMIKMTLLYALGSGPIKGFAVTTTLGILTSMFTATVMVRYMIGLWYARNRPSKLPL</sequence>
<feature type="transmembrane region" description="Helical" evidence="10">
    <location>
        <begin position="405"/>
        <end position="425"/>
    </location>
</feature>
<dbReference type="Pfam" id="PF02355">
    <property type="entry name" value="SecD_SecF_C"/>
    <property type="match status" value="1"/>
</dbReference>
<dbReference type="Pfam" id="PF21760">
    <property type="entry name" value="SecD_1st"/>
    <property type="match status" value="1"/>
</dbReference>
<dbReference type="Gene3D" id="3.30.70.3400">
    <property type="match status" value="2"/>
</dbReference>
<evidence type="ECO:0000256" key="7">
    <source>
        <dbReference type="ARBA" id="ARBA00022989"/>
    </source>
</evidence>
<protein>
    <recommendedName>
        <fullName evidence="10">Protein translocase subunit SecD</fullName>
    </recommendedName>
</protein>
<dbReference type="GO" id="GO:0006605">
    <property type="term" value="P:protein targeting"/>
    <property type="evidence" value="ECO:0007669"/>
    <property type="project" value="UniProtKB-UniRule"/>
</dbReference>
<name>A0A0F3IRR8_9PROT</name>
<dbReference type="NCBIfam" id="TIGR01129">
    <property type="entry name" value="secD"/>
    <property type="match status" value="1"/>
</dbReference>
<evidence type="ECO:0000256" key="1">
    <source>
        <dbReference type="ARBA" id="ARBA00004651"/>
    </source>
</evidence>
<comment type="subcellular location">
    <subcellularLocation>
        <location evidence="1 10">Cell membrane</location>
        <topology evidence="1 10">Multi-pass membrane protein</topology>
    </subcellularLocation>
</comment>
<reference evidence="15 16" key="1">
    <citation type="submission" date="2015-03" db="EMBL/GenBank/DDBJ databases">
        <title>Draft genome sequence of Elstera litoralis.</title>
        <authorList>
            <person name="Rahalkar M.C."/>
            <person name="Dhakephalkar P.K."/>
            <person name="Pore S.D."/>
            <person name="Arora P."/>
            <person name="Kapse N.G."/>
            <person name="Pandit P.S."/>
        </authorList>
    </citation>
    <scope>NUCLEOTIDE SEQUENCE [LARGE SCALE GENOMIC DNA]</scope>
    <source>
        <strain evidence="15 16">Dia-1</strain>
    </source>
</reference>
<keyword evidence="2 10" id="KW-0813">Transport</keyword>
<accession>A0A0F3IRR8</accession>
<proteinExistence type="inferred from homology"/>
<evidence type="ECO:0000256" key="10">
    <source>
        <dbReference type="HAMAP-Rule" id="MF_01463"/>
    </source>
</evidence>
<feature type="region of interest" description="Disordered" evidence="11">
    <location>
        <begin position="206"/>
        <end position="226"/>
    </location>
</feature>
<dbReference type="InterPro" id="IPR022646">
    <property type="entry name" value="SecD/SecF_CS"/>
</dbReference>
<comment type="caution">
    <text evidence="10">Lacks conserved residue(s) required for the propagation of feature annotation.</text>
</comment>
<dbReference type="NCBIfam" id="TIGR00916">
    <property type="entry name" value="2A0604s01"/>
    <property type="match status" value="1"/>
</dbReference>
<comment type="function">
    <text evidence="10">Part of the Sec protein translocase complex. Interacts with the SecYEG preprotein conducting channel. SecDF uses the proton motive force (PMF) to complete protein translocation after the ATP-dependent function of SecA.</text>
</comment>
<feature type="transmembrane region" description="Helical" evidence="10">
    <location>
        <begin position="354"/>
        <end position="372"/>
    </location>
</feature>
<dbReference type="PATRIC" id="fig|552518.3.peg.2036"/>
<evidence type="ECO:0000259" key="14">
    <source>
        <dbReference type="Pfam" id="PF22599"/>
    </source>
</evidence>
<dbReference type="InterPro" id="IPR005791">
    <property type="entry name" value="SecD"/>
</dbReference>
<evidence type="ECO:0000259" key="13">
    <source>
        <dbReference type="Pfam" id="PF21760"/>
    </source>
</evidence>
<comment type="caution">
    <text evidence="15">The sequence shown here is derived from an EMBL/GenBank/DDBJ whole genome shotgun (WGS) entry which is preliminary data.</text>
</comment>
<dbReference type="HAMAP" id="MF_01463_B">
    <property type="entry name" value="SecD_B"/>
    <property type="match status" value="1"/>
</dbReference>
<evidence type="ECO:0000256" key="11">
    <source>
        <dbReference type="SAM" id="MobiDB-lite"/>
    </source>
</evidence>
<dbReference type="PANTHER" id="PTHR30081:SF1">
    <property type="entry name" value="PROTEIN TRANSLOCASE SUBUNIT SECD"/>
    <property type="match status" value="1"/>
</dbReference>
<feature type="transmembrane region" description="Helical" evidence="10">
    <location>
        <begin position="446"/>
        <end position="471"/>
    </location>
</feature>
<dbReference type="SUPFAM" id="SSF82866">
    <property type="entry name" value="Multidrug efflux transporter AcrB transmembrane domain"/>
    <property type="match status" value="1"/>
</dbReference>
<dbReference type="InterPro" id="IPR054384">
    <property type="entry name" value="SecDF_P1_head"/>
</dbReference>
<evidence type="ECO:0000256" key="8">
    <source>
        <dbReference type="ARBA" id="ARBA00023010"/>
    </source>
</evidence>
<keyword evidence="3 10" id="KW-1003">Cell membrane</keyword>
<feature type="transmembrane region" description="Helical" evidence="10">
    <location>
        <begin position="483"/>
        <end position="507"/>
    </location>
</feature>
<comment type="subunit">
    <text evidence="10">Forms a complex with SecF. Part of the essential Sec protein translocation apparatus which comprises SecA, SecYEG and auxiliary proteins SecDF-YajC and YidC.</text>
</comment>
<dbReference type="InterPro" id="IPR048631">
    <property type="entry name" value="SecD_1st"/>
</dbReference>
<dbReference type="Gene3D" id="3.30.1360.200">
    <property type="match status" value="1"/>
</dbReference>
<dbReference type="FunFam" id="3.30.1360.200:FF:000002">
    <property type="entry name" value="Preprotein translocase subunit SecD"/>
    <property type="match status" value="1"/>
</dbReference>
<dbReference type="GO" id="GO:0005886">
    <property type="term" value="C:plasma membrane"/>
    <property type="evidence" value="ECO:0007669"/>
    <property type="project" value="UniProtKB-SubCell"/>
</dbReference>